<evidence type="ECO:0000256" key="2">
    <source>
        <dbReference type="ARBA" id="ARBA00006164"/>
    </source>
</evidence>
<dbReference type="GO" id="GO:0005681">
    <property type="term" value="C:spliceosomal complex"/>
    <property type="evidence" value="ECO:0007669"/>
    <property type="project" value="UniProtKB-KW"/>
</dbReference>
<reference evidence="10" key="2">
    <citation type="submission" date="2012-11" db="EMBL/GenBank/DDBJ databases">
        <authorList>
            <person name="Kuo A."/>
            <person name="Curtis B.A."/>
            <person name="Tanifuji G."/>
            <person name="Burki F."/>
            <person name="Gruber A."/>
            <person name="Irimia M."/>
            <person name="Maruyama S."/>
            <person name="Arias M.C."/>
            <person name="Ball S.G."/>
            <person name="Gile G.H."/>
            <person name="Hirakawa Y."/>
            <person name="Hopkins J.F."/>
            <person name="Rensing S.A."/>
            <person name="Schmutz J."/>
            <person name="Symeonidi A."/>
            <person name="Elias M."/>
            <person name="Eveleigh R.J."/>
            <person name="Herman E.K."/>
            <person name="Klute M.J."/>
            <person name="Nakayama T."/>
            <person name="Obornik M."/>
            <person name="Reyes-Prieto A."/>
            <person name="Armbrust E.V."/>
            <person name="Aves S.J."/>
            <person name="Beiko R.G."/>
            <person name="Coutinho P."/>
            <person name="Dacks J.B."/>
            <person name="Durnford D.G."/>
            <person name="Fast N.M."/>
            <person name="Green B.R."/>
            <person name="Grisdale C."/>
            <person name="Hempe F."/>
            <person name="Henrissat B."/>
            <person name="Hoppner M.P."/>
            <person name="Ishida K.-I."/>
            <person name="Kim E."/>
            <person name="Koreny L."/>
            <person name="Kroth P.G."/>
            <person name="Liu Y."/>
            <person name="Malik S.-B."/>
            <person name="Maier U.G."/>
            <person name="McRose D."/>
            <person name="Mock T."/>
            <person name="Neilson J.A."/>
            <person name="Onodera N.T."/>
            <person name="Poole A.M."/>
            <person name="Pritham E.J."/>
            <person name="Richards T.A."/>
            <person name="Rocap G."/>
            <person name="Roy S.W."/>
            <person name="Sarai C."/>
            <person name="Schaack S."/>
            <person name="Shirato S."/>
            <person name="Slamovits C.H."/>
            <person name="Spencer D.F."/>
            <person name="Suzuki S."/>
            <person name="Worden A.Z."/>
            <person name="Zauner S."/>
            <person name="Barry K."/>
            <person name="Bell C."/>
            <person name="Bharti A.K."/>
            <person name="Crow J.A."/>
            <person name="Grimwood J."/>
            <person name="Kramer R."/>
            <person name="Lindquist E."/>
            <person name="Lucas S."/>
            <person name="Salamov A."/>
            <person name="McFadden G.I."/>
            <person name="Lane C.E."/>
            <person name="Keeling P.J."/>
            <person name="Gray M.W."/>
            <person name="Grigoriev I.V."/>
            <person name="Archibald J.M."/>
        </authorList>
    </citation>
    <scope>NUCLEOTIDE SEQUENCE</scope>
    <source>
        <strain evidence="10">CCMP2712</strain>
    </source>
</reference>
<dbReference type="GO" id="GO:0000398">
    <property type="term" value="P:mRNA splicing, via spliceosome"/>
    <property type="evidence" value="ECO:0007669"/>
    <property type="project" value="UniProtKB-UniRule"/>
</dbReference>
<protein>
    <recommendedName>
        <fullName evidence="7">Pre-mRNA-splicing factor 38</fullName>
    </recommendedName>
</protein>
<dbReference type="HOGENOM" id="CLU_039466_2_1_1"/>
<dbReference type="AlphaFoldDB" id="L1ICQ1"/>
<evidence type="ECO:0000256" key="3">
    <source>
        <dbReference type="ARBA" id="ARBA00022664"/>
    </source>
</evidence>
<dbReference type="OMA" id="QNGYNEF"/>
<comment type="function">
    <text evidence="7">Required for pre-mRNA splicing.</text>
</comment>
<comment type="subcellular location">
    <subcellularLocation>
        <location evidence="1 7">Nucleus</location>
    </subcellularLocation>
</comment>
<dbReference type="OrthoDB" id="190958at2759"/>
<evidence type="ECO:0000256" key="4">
    <source>
        <dbReference type="ARBA" id="ARBA00022728"/>
    </source>
</evidence>
<dbReference type="STRING" id="905079.L1ICQ1"/>
<evidence type="ECO:0000256" key="6">
    <source>
        <dbReference type="ARBA" id="ARBA00023242"/>
    </source>
</evidence>
<keyword evidence="6 7" id="KW-0539">Nucleus</keyword>
<keyword evidence="5 7" id="KW-0508">mRNA splicing</keyword>
<keyword evidence="4 7" id="KW-0747">Spliceosome</keyword>
<dbReference type="Pfam" id="PF03371">
    <property type="entry name" value="PRP38"/>
    <property type="match status" value="1"/>
</dbReference>
<evidence type="ECO:0000313" key="9">
    <source>
        <dbReference type="EnsemblProtists" id="EKX33699"/>
    </source>
</evidence>
<name>L1ICQ1_GUITC</name>
<proteinExistence type="inferred from homology"/>
<evidence type="ECO:0000313" key="8">
    <source>
        <dbReference type="EMBL" id="EKX33699.1"/>
    </source>
</evidence>
<accession>L1ICQ1</accession>
<organism evidence="8">
    <name type="scientific">Guillardia theta (strain CCMP2712)</name>
    <name type="common">Cryptophyte</name>
    <dbReference type="NCBI Taxonomy" id="905079"/>
    <lineage>
        <taxon>Eukaryota</taxon>
        <taxon>Cryptophyceae</taxon>
        <taxon>Pyrenomonadales</taxon>
        <taxon>Geminigeraceae</taxon>
        <taxon>Guillardia</taxon>
    </lineage>
</organism>
<dbReference type="InterPro" id="IPR005037">
    <property type="entry name" value="PRP38"/>
</dbReference>
<keyword evidence="10" id="KW-1185">Reference proteome</keyword>
<reference evidence="9" key="3">
    <citation type="submission" date="2016-03" db="UniProtKB">
        <authorList>
            <consortium name="EnsemblProtists"/>
        </authorList>
    </citation>
    <scope>IDENTIFICATION</scope>
</reference>
<evidence type="ECO:0000256" key="5">
    <source>
        <dbReference type="ARBA" id="ARBA00023187"/>
    </source>
</evidence>
<dbReference type="RefSeq" id="XP_005820679.1">
    <property type="nucleotide sequence ID" value="XM_005820622.1"/>
</dbReference>
<dbReference type="EMBL" id="JH993132">
    <property type="protein sequence ID" value="EKX33699.1"/>
    <property type="molecule type" value="Genomic_DNA"/>
</dbReference>
<evidence type="ECO:0000313" key="10">
    <source>
        <dbReference type="Proteomes" id="UP000011087"/>
    </source>
</evidence>
<dbReference type="Proteomes" id="UP000011087">
    <property type="component" value="Unassembled WGS sequence"/>
</dbReference>
<dbReference type="PANTHER" id="PTHR23142">
    <property type="entry name" value="PRE-MRNA-SPLICING FACTOR 38A-RELATED"/>
    <property type="match status" value="1"/>
</dbReference>
<reference evidence="8 10" key="1">
    <citation type="journal article" date="2012" name="Nature">
        <title>Algal genomes reveal evolutionary mosaicism and the fate of nucleomorphs.</title>
        <authorList>
            <consortium name="DOE Joint Genome Institute"/>
            <person name="Curtis B.A."/>
            <person name="Tanifuji G."/>
            <person name="Burki F."/>
            <person name="Gruber A."/>
            <person name="Irimia M."/>
            <person name="Maruyama S."/>
            <person name="Arias M.C."/>
            <person name="Ball S.G."/>
            <person name="Gile G.H."/>
            <person name="Hirakawa Y."/>
            <person name="Hopkins J.F."/>
            <person name="Kuo A."/>
            <person name="Rensing S.A."/>
            <person name="Schmutz J."/>
            <person name="Symeonidi A."/>
            <person name="Elias M."/>
            <person name="Eveleigh R.J."/>
            <person name="Herman E.K."/>
            <person name="Klute M.J."/>
            <person name="Nakayama T."/>
            <person name="Obornik M."/>
            <person name="Reyes-Prieto A."/>
            <person name="Armbrust E.V."/>
            <person name="Aves S.J."/>
            <person name="Beiko R.G."/>
            <person name="Coutinho P."/>
            <person name="Dacks J.B."/>
            <person name="Durnford D.G."/>
            <person name="Fast N.M."/>
            <person name="Green B.R."/>
            <person name="Grisdale C.J."/>
            <person name="Hempel F."/>
            <person name="Henrissat B."/>
            <person name="Hoppner M.P."/>
            <person name="Ishida K."/>
            <person name="Kim E."/>
            <person name="Koreny L."/>
            <person name="Kroth P.G."/>
            <person name="Liu Y."/>
            <person name="Malik S.B."/>
            <person name="Maier U.G."/>
            <person name="McRose D."/>
            <person name="Mock T."/>
            <person name="Neilson J.A."/>
            <person name="Onodera N.T."/>
            <person name="Poole A.M."/>
            <person name="Pritham E.J."/>
            <person name="Richards T.A."/>
            <person name="Rocap G."/>
            <person name="Roy S.W."/>
            <person name="Sarai C."/>
            <person name="Schaack S."/>
            <person name="Shirato S."/>
            <person name="Slamovits C.H."/>
            <person name="Spencer D.F."/>
            <person name="Suzuki S."/>
            <person name="Worden A.Z."/>
            <person name="Zauner S."/>
            <person name="Barry K."/>
            <person name="Bell C."/>
            <person name="Bharti A.K."/>
            <person name="Crow J.A."/>
            <person name="Grimwood J."/>
            <person name="Kramer R."/>
            <person name="Lindquist E."/>
            <person name="Lucas S."/>
            <person name="Salamov A."/>
            <person name="McFadden G.I."/>
            <person name="Lane C.E."/>
            <person name="Keeling P.J."/>
            <person name="Gray M.W."/>
            <person name="Grigoriev I.V."/>
            <person name="Archibald J.M."/>
        </authorList>
    </citation>
    <scope>NUCLEOTIDE SEQUENCE</scope>
    <source>
        <strain evidence="8 10">CCMP2712</strain>
    </source>
</reference>
<evidence type="ECO:0000256" key="1">
    <source>
        <dbReference type="ARBA" id="ARBA00004123"/>
    </source>
</evidence>
<comment type="similarity">
    <text evidence="2 7">Belongs to the PRP38 family.</text>
</comment>
<evidence type="ECO:0000256" key="7">
    <source>
        <dbReference type="RuleBase" id="RU367025"/>
    </source>
</evidence>
<dbReference type="EnsemblProtists" id="EKX33699">
    <property type="protein sequence ID" value="EKX33699"/>
    <property type="gene ID" value="GUITHDRAFT_158883"/>
</dbReference>
<dbReference type="eggNOG" id="KOG2889">
    <property type="taxonomic scope" value="Eukaryota"/>
</dbReference>
<dbReference type="GeneID" id="17290431"/>
<gene>
    <name evidence="8" type="ORF">GUITHDRAFT_158883</name>
</gene>
<sequence length="179" mass="20732">MANKTDPLAASVHGTNPQFLVEKILRQKIYDDNYWKEHLFGLTAETIVDRAMELDHIGGTFGGNNKPTVFIQLVLKLLQLQPEKEIVLEFIRNEEFKYVRALGAFYLRLTGRALDIYQYLEPLLNDYRKLRVISVMYMDVFIDQLLRDPMVLDVALPTLPKRLNLEDLKLVDPYSSLSS</sequence>
<dbReference type="PaxDb" id="55529-EKX33699"/>
<keyword evidence="3 7" id="KW-0507">mRNA processing</keyword>
<dbReference type="KEGG" id="gtt:GUITHDRAFT_158883"/>